<feature type="region of interest" description="Disordered" evidence="1">
    <location>
        <begin position="33"/>
        <end position="84"/>
    </location>
</feature>
<feature type="compositionally biased region" description="Polar residues" evidence="1">
    <location>
        <begin position="72"/>
        <end position="84"/>
    </location>
</feature>
<dbReference type="EMBL" id="MLJW01007426">
    <property type="protein sequence ID" value="OIQ65320.1"/>
    <property type="molecule type" value="Genomic_DNA"/>
</dbReference>
<dbReference type="AlphaFoldDB" id="A0A1J5P3S2"/>
<feature type="compositionally biased region" description="Low complexity" evidence="1">
    <location>
        <begin position="39"/>
        <end position="53"/>
    </location>
</feature>
<evidence type="ECO:0000313" key="2">
    <source>
        <dbReference type="EMBL" id="OIQ65320.1"/>
    </source>
</evidence>
<organism evidence="2">
    <name type="scientific">mine drainage metagenome</name>
    <dbReference type="NCBI Taxonomy" id="410659"/>
    <lineage>
        <taxon>unclassified sequences</taxon>
        <taxon>metagenomes</taxon>
        <taxon>ecological metagenomes</taxon>
    </lineage>
</organism>
<reference evidence="2" key="1">
    <citation type="submission" date="2016-10" db="EMBL/GenBank/DDBJ databases">
        <title>Sequence of Gallionella enrichment culture.</title>
        <authorList>
            <person name="Poehlein A."/>
            <person name="Muehling M."/>
            <person name="Daniel R."/>
        </authorList>
    </citation>
    <scope>NUCLEOTIDE SEQUENCE</scope>
</reference>
<protein>
    <submittedName>
        <fullName evidence="2">Uncharacterized protein</fullName>
    </submittedName>
</protein>
<evidence type="ECO:0000256" key="1">
    <source>
        <dbReference type="SAM" id="MobiDB-lite"/>
    </source>
</evidence>
<proteinExistence type="predicted"/>
<sequence>MLPAPTSTPMVTYKCHGCVVSGASNKPLAISTTPSSITLRGPSRSIRRPISGLTPAETTKPNEKAPAVTPRSHPNSSMIAGKNSENAVRALTPIAMVTNVTAIMIQP</sequence>
<comment type="caution">
    <text evidence="2">The sequence shown here is derived from an EMBL/GenBank/DDBJ whole genome shotgun (WGS) entry which is preliminary data.</text>
</comment>
<gene>
    <name evidence="2" type="ORF">GALL_531240</name>
</gene>
<accession>A0A1J5P3S2</accession>
<name>A0A1J5P3S2_9ZZZZ</name>